<evidence type="ECO:0000256" key="1">
    <source>
        <dbReference type="SAM" id="MobiDB-lite"/>
    </source>
</evidence>
<gene>
    <name evidence="2" type="ORF">EJD97_013698</name>
</gene>
<accession>A0A6N2BCX4</accession>
<organism evidence="2">
    <name type="scientific">Solanum chilense</name>
    <name type="common">Tomato</name>
    <name type="synonym">Lycopersicon chilense</name>
    <dbReference type="NCBI Taxonomy" id="4083"/>
    <lineage>
        <taxon>Eukaryota</taxon>
        <taxon>Viridiplantae</taxon>
        <taxon>Streptophyta</taxon>
        <taxon>Embryophyta</taxon>
        <taxon>Tracheophyta</taxon>
        <taxon>Spermatophyta</taxon>
        <taxon>Magnoliopsida</taxon>
        <taxon>eudicotyledons</taxon>
        <taxon>Gunneridae</taxon>
        <taxon>Pentapetalae</taxon>
        <taxon>asterids</taxon>
        <taxon>lamiids</taxon>
        <taxon>Solanales</taxon>
        <taxon>Solanaceae</taxon>
        <taxon>Solanoideae</taxon>
        <taxon>Solaneae</taxon>
        <taxon>Solanum</taxon>
        <taxon>Solanum subgen. Lycopersicon</taxon>
    </lineage>
</organism>
<dbReference type="EMBL" id="RXGB01003514">
    <property type="protein sequence ID" value="TMW91954.1"/>
    <property type="molecule type" value="Genomic_DNA"/>
</dbReference>
<proteinExistence type="predicted"/>
<evidence type="ECO:0000313" key="2">
    <source>
        <dbReference type="EMBL" id="TMW91954.1"/>
    </source>
</evidence>
<name>A0A6N2BCX4_SOLCI</name>
<comment type="caution">
    <text evidence="2">The sequence shown here is derived from an EMBL/GenBank/DDBJ whole genome shotgun (WGS) entry which is preliminary data.</text>
</comment>
<feature type="compositionally biased region" description="Polar residues" evidence="1">
    <location>
        <begin position="106"/>
        <end position="115"/>
    </location>
</feature>
<dbReference type="AlphaFoldDB" id="A0A6N2BCX4"/>
<sequence length="300" mass="33253">MAPKLYIVYSRGRSKSVEPSSQIIGISDDERDPEYVPSGTRTPTLVASATRGNPKKVVSTIVTGSQSDEKHRLTSTPFGSALILKEHMAPKWHQVQSRPTLRGRNTDSNSGSLGTTHPEVLYQQASNDEAYSLESASSHKDDVPAPFPDYPNRWCVDGQYQVYKDTKVLNEKGMVTRLGPEPEIAPVQLAEDTVLASLFTTPLLEPRKCAKRHRSNLTTEREDAHATKERTNLKATRTASLIDKETHQIRIRELDTWVSSFITKVVEWSITEGAYIFVGTTEGDPTTEVSVSKKSDPPAC</sequence>
<feature type="region of interest" description="Disordered" evidence="1">
    <location>
        <begin position="13"/>
        <end position="42"/>
    </location>
</feature>
<reference evidence="2" key="1">
    <citation type="submission" date="2019-05" db="EMBL/GenBank/DDBJ databases">
        <title>The de novo reference genome and transcriptome assemblies of the wild tomato species Solanum chilense.</title>
        <authorList>
            <person name="Stam R."/>
            <person name="Nosenko T."/>
            <person name="Hoerger A.C."/>
            <person name="Stephan W."/>
            <person name="Seidel M.A."/>
            <person name="Kuhn J.M.M."/>
            <person name="Haberer G."/>
            <person name="Tellier A."/>
        </authorList>
    </citation>
    <scope>NUCLEOTIDE SEQUENCE</scope>
    <source>
        <tissue evidence="2">Mature leaves</tissue>
    </source>
</reference>
<feature type="region of interest" description="Disordered" evidence="1">
    <location>
        <begin position="89"/>
        <end position="117"/>
    </location>
</feature>
<protein>
    <submittedName>
        <fullName evidence="2">Uncharacterized protein</fullName>
    </submittedName>
</protein>